<proteinExistence type="inferred from homology"/>
<dbReference type="PRINTS" id="PR01727">
    <property type="entry name" value="DNABINDINGHU"/>
</dbReference>
<evidence type="ECO:0000313" key="5">
    <source>
        <dbReference type="EMBL" id="PRZ08501.1"/>
    </source>
</evidence>
<keyword evidence="1" id="KW-0226">DNA condensation</keyword>
<dbReference type="GO" id="GO:0003677">
    <property type="term" value="F:DNA binding"/>
    <property type="evidence" value="ECO:0007669"/>
    <property type="project" value="UniProtKB-KW"/>
</dbReference>
<feature type="region of interest" description="Disordered" evidence="4">
    <location>
        <begin position="89"/>
        <end position="162"/>
    </location>
</feature>
<dbReference type="InterPro" id="IPR020816">
    <property type="entry name" value="Histone-like_DNA-bd_CS"/>
</dbReference>
<feature type="compositionally biased region" description="Low complexity" evidence="4">
    <location>
        <begin position="92"/>
        <end position="125"/>
    </location>
</feature>
<comment type="caution">
    <text evidence="5">The sequence shown here is derived from an EMBL/GenBank/DDBJ whole genome shotgun (WGS) entry which is preliminary data.</text>
</comment>
<keyword evidence="6" id="KW-1185">Reference proteome</keyword>
<dbReference type="PANTHER" id="PTHR33175">
    <property type="entry name" value="DNA-BINDING PROTEIN HU"/>
    <property type="match status" value="1"/>
</dbReference>
<dbReference type="SUPFAM" id="SSF47729">
    <property type="entry name" value="IHF-like DNA-binding proteins"/>
    <property type="match status" value="1"/>
</dbReference>
<accession>A0ABX5EJI8</accession>
<protein>
    <submittedName>
        <fullName evidence="5">DNA-binding protein HU-beta</fullName>
    </submittedName>
</protein>
<dbReference type="InterPro" id="IPR000119">
    <property type="entry name" value="Hist_DNA-bd"/>
</dbReference>
<organism evidence="5 6">
    <name type="scientific">Isoptericola halotolerans</name>
    <dbReference type="NCBI Taxonomy" id="300560"/>
    <lineage>
        <taxon>Bacteria</taxon>
        <taxon>Bacillati</taxon>
        <taxon>Actinomycetota</taxon>
        <taxon>Actinomycetes</taxon>
        <taxon>Micrococcales</taxon>
        <taxon>Promicromonosporaceae</taxon>
        <taxon>Isoptericola</taxon>
    </lineage>
</organism>
<evidence type="ECO:0000256" key="2">
    <source>
        <dbReference type="ARBA" id="ARBA00023125"/>
    </source>
</evidence>
<comment type="similarity">
    <text evidence="3">Belongs to the bacterial histone-like protein family.</text>
</comment>
<name>A0ABX5EJI8_9MICO</name>
<sequence length="162" mass="16323">MNKAELVHAVAERAGSSPAEARRHVDAVLASIVDGVSAGERVSLVGFGTFDSTSRPARTARNPRTGATVDVPAAVVPRFRIGAGFKAKVADAEGPTAARATATARKPVPAAGTAASAGGSKGSTSDAKKKAKKDAAKGSTASSKKDAKGKKKSKKGKKSKKK</sequence>
<evidence type="ECO:0000313" key="6">
    <source>
        <dbReference type="Proteomes" id="UP000239895"/>
    </source>
</evidence>
<dbReference type="CDD" id="cd13831">
    <property type="entry name" value="HU"/>
    <property type="match status" value="1"/>
</dbReference>
<keyword evidence="2 5" id="KW-0238">DNA-binding</keyword>
<dbReference type="Proteomes" id="UP000239895">
    <property type="component" value="Unassembled WGS sequence"/>
</dbReference>
<dbReference type="Gene3D" id="4.10.520.10">
    <property type="entry name" value="IHF-like DNA-binding proteins"/>
    <property type="match status" value="1"/>
</dbReference>
<reference evidence="5 6" key="1">
    <citation type="submission" date="2018-03" db="EMBL/GenBank/DDBJ databases">
        <title>Comparative analysis of microorganisms from saline springs in Andes Mountain Range, Colombia.</title>
        <authorList>
            <person name="Rubin E."/>
        </authorList>
    </citation>
    <scope>NUCLEOTIDE SEQUENCE [LARGE SCALE GENOMIC DNA]</scope>
    <source>
        <strain evidence="5 6">CG 23</strain>
    </source>
</reference>
<evidence type="ECO:0000256" key="3">
    <source>
        <dbReference type="RuleBase" id="RU003939"/>
    </source>
</evidence>
<evidence type="ECO:0000256" key="1">
    <source>
        <dbReference type="ARBA" id="ARBA00023067"/>
    </source>
</evidence>
<dbReference type="PANTHER" id="PTHR33175:SF3">
    <property type="entry name" value="DNA-BINDING PROTEIN HU-BETA"/>
    <property type="match status" value="1"/>
</dbReference>
<dbReference type="SMART" id="SM00411">
    <property type="entry name" value="BHL"/>
    <property type="match status" value="1"/>
</dbReference>
<dbReference type="Pfam" id="PF00216">
    <property type="entry name" value="Bac_DNA_binding"/>
    <property type="match status" value="1"/>
</dbReference>
<dbReference type="InterPro" id="IPR010992">
    <property type="entry name" value="IHF-like_DNA-bd_dom_sf"/>
</dbReference>
<gene>
    <name evidence="5" type="ORF">BCL65_10243</name>
</gene>
<dbReference type="PROSITE" id="PS00045">
    <property type="entry name" value="HISTONE_LIKE"/>
    <property type="match status" value="1"/>
</dbReference>
<evidence type="ECO:0000256" key="4">
    <source>
        <dbReference type="SAM" id="MobiDB-lite"/>
    </source>
</evidence>
<feature type="compositionally biased region" description="Basic residues" evidence="4">
    <location>
        <begin position="147"/>
        <end position="162"/>
    </location>
</feature>
<dbReference type="EMBL" id="PVTX01000002">
    <property type="protein sequence ID" value="PRZ08501.1"/>
    <property type="molecule type" value="Genomic_DNA"/>
</dbReference>